<feature type="compositionally biased region" description="Acidic residues" evidence="1">
    <location>
        <begin position="36"/>
        <end position="45"/>
    </location>
</feature>
<evidence type="ECO:0000313" key="2">
    <source>
        <dbReference type="EMBL" id="KAJ5386877.1"/>
    </source>
</evidence>
<gene>
    <name evidence="2" type="ORF">N7509_009418</name>
</gene>
<dbReference type="Proteomes" id="UP001147747">
    <property type="component" value="Unassembled WGS sequence"/>
</dbReference>
<dbReference type="GeneID" id="81373035"/>
<organism evidence="2 3">
    <name type="scientific">Penicillium cosmopolitanum</name>
    <dbReference type="NCBI Taxonomy" id="1131564"/>
    <lineage>
        <taxon>Eukaryota</taxon>
        <taxon>Fungi</taxon>
        <taxon>Dikarya</taxon>
        <taxon>Ascomycota</taxon>
        <taxon>Pezizomycotina</taxon>
        <taxon>Eurotiomycetes</taxon>
        <taxon>Eurotiomycetidae</taxon>
        <taxon>Eurotiales</taxon>
        <taxon>Aspergillaceae</taxon>
        <taxon>Penicillium</taxon>
    </lineage>
</organism>
<feature type="compositionally biased region" description="Low complexity" evidence="1">
    <location>
        <begin position="1"/>
        <end position="20"/>
    </location>
</feature>
<comment type="caution">
    <text evidence="2">The sequence shown here is derived from an EMBL/GenBank/DDBJ whole genome shotgun (WGS) entry which is preliminary data.</text>
</comment>
<evidence type="ECO:0000313" key="3">
    <source>
        <dbReference type="Proteomes" id="UP001147747"/>
    </source>
</evidence>
<protein>
    <submittedName>
        <fullName evidence="2">Uncharacterized protein</fullName>
    </submittedName>
</protein>
<reference evidence="2" key="2">
    <citation type="journal article" date="2023" name="IMA Fungus">
        <title>Comparative genomic study of the Penicillium genus elucidates a diverse pangenome and 15 lateral gene transfer events.</title>
        <authorList>
            <person name="Petersen C."/>
            <person name="Sorensen T."/>
            <person name="Nielsen M.R."/>
            <person name="Sondergaard T.E."/>
            <person name="Sorensen J.L."/>
            <person name="Fitzpatrick D.A."/>
            <person name="Frisvad J.C."/>
            <person name="Nielsen K.L."/>
        </authorList>
    </citation>
    <scope>NUCLEOTIDE SEQUENCE</scope>
    <source>
        <strain evidence="2">IBT 29677</strain>
    </source>
</reference>
<feature type="compositionally biased region" description="Acidic residues" evidence="1">
    <location>
        <begin position="214"/>
        <end position="229"/>
    </location>
</feature>
<feature type="region of interest" description="Disordered" evidence="1">
    <location>
        <begin position="1"/>
        <end position="51"/>
    </location>
</feature>
<sequence length="237" mass="26732">MSASTSTASSKGSSTPTATADKSAIDTKAHSTPATSEDEDEDMDSGSETQFVPAVYLADSDDEEDDGHRYPAINDTIRAIAAFKNTDLSKYPIDVKIKPLRDEPYGYGEHEQFDTWKVGIEVILRLYMVWPVVTFNIRRLPRKGEACIHIRDSYPRLPQWRVHEERMLNVATALIYANLDEEVRANEYVIKELEYRDPHSLMIGLVDSYGPNLDDMEDDSEDDSEDETGDTVKTDSK</sequence>
<dbReference type="AlphaFoldDB" id="A0A9W9VPF9"/>
<evidence type="ECO:0000256" key="1">
    <source>
        <dbReference type="SAM" id="MobiDB-lite"/>
    </source>
</evidence>
<accession>A0A9W9VPF9</accession>
<proteinExistence type="predicted"/>
<dbReference type="EMBL" id="JAPZBU010000009">
    <property type="protein sequence ID" value="KAJ5386877.1"/>
    <property type="molecule type" value="Genomic_DNA"/>
</dbReference>
<reference evidence="2" key="1">
    <citation type="submission" date="2022-12" db="EMBL/GenBank/DDBJ databases">
        <authorList>
            <person name="Petersen C."/>
        </authorList>
    </citation>
    <scope>NUCLEOTIDE SEQUENCE</scope>
    <source>
        <strain evidence="2">IBT 29677</strain>
    </source>
</reference>
<dbReference type="RefSeq" id="XP_056484675.1">
    <property type="nucleotide sequence ID" value="XM_056634055.1"/>
</dbReference>
<keyword evidence="3" id="KW-1185">Reference proteome</keyword>
<name>A0A9W9VPF9_9EURO</name>
<dbReference type="OrthoDB" id="4367615at2759"/>
<feature type="region of interest" description="Disordered" evidence="1">
    <location>
        <begin position="212"/>
        <end position="237"/>
    </location>
</feature>